<comment type="caution">
    <text evidence="8">The sequence shown here is derived from an EMBL/GenBank/DDBJ whole genome shotgun (WGS) entry which is preliminary data.</text>
</comment>
<accession>A0ABM9TF32</accession>
<evidence type="ECO:0000259" key="7">
    <source>
        <dbReference type="Pfam" id="PF01593"/>
    </source>
</evidence>
<evidence type="ECO:0000256" key="3">
    <source>
        <dbReference type="ARBA" id="ARBA00012535"/>
    </source>
</evidence>
<feature type="domain" description="Amine oxidase" evidence="7">
    <location>
        <begin position="69"/>
        <end position="613"/>
    </location>
</feature>
<dbReference type="PANTHER" id="PTHR10742:SF410">
    <property type="entry name" value="LYSINE-SPECIFIC HISTONE DEMETHYLASE 2"/>
    <property type="match status" value="1"/>
</dbReference>
<sequence>MTIGSTYNYPSERAEEIARKKMGPPPRSAWSASFPNPPDLCFNYRKLVTNGIANAEGKNDKILIIGAGITGLTAARELYRAGFDNVVIYESNNRISGRLFTINNNESNIPQNFKYTPFEMGAMRMPFFNTSEQEPKKGMSLLAHYAKIFNLDIQGFPNPGTKFTKLTGIYLKDGLFDNSSPNMILWENTDGMTKPSNKKLQDVQTKWQNFEKLMVDKVSLHFGGDTWEDLWESIVKYYSDISFRQFVRLANLDVLDPNDKGNFGGLGLSEDESDLFYSIGFGDGSWGAFYDVCCLYPIRTAIFGFGGNLQLVSYPIDVDGKFSPGPYEDQAYISDTLNNLFIAPKYIGIQSLSDCMLFELVEKRSKSFYKHSMDRSTGFMTSMRVKKLKKLSDGKIEVTSRLPTGPDIIVLYDHVVITIPSWILEVDIELEGFDIESHLPNNVTRAYKTAHWETSCKVYAPISPEFFTNPENKIPHNIVTDSFIHDVYIYQYGPIGTPLFEKPCILLSYTWEDDASKLASFNDKELINKCIDELDRILMRSENIIQKISPYIEKDRGFVQRWISDSHAFGCARLYRAGTYKDSMSLLAYNRNYSNQSRIYLAGEAYSVDAGWVEPSLRGAIDCVINLCNNVQAPFSEGFSMDDYPKFRM</sequence>
<dbReference type="EMBL" id="CVMG01000014">
    <property type="protein sequence ID" value="CRG50562.1"/>
    <property type="molecule type" value="Genomic_DNA"/>
</dbReference>
<dbReference type="InterPro" id="IPR002937">
    <property type="entry name" value="Amino_oxidase"/>
</dbReference>
<dbReference type="Proteomes" id="UP000047420">
    <property type="component" value="Unassembled WGS sequence"/>
</dbReference>
<evidence type="ECO:0000256" key="2">
    <source>
        <dbReference type="ARBA" id="ARBA00005833"/>
    </source>
</evidence>
<dbReference type="PANTHER" id="PTHR10742">
    <property type="entry name" value="FLAVIN MONOAMINE OXIDASE"/>
    <property type="match status" value="1"/>
</dbReference>
<comment type="pathway">
    <text evidence="1">Plant hormone metabolism; auxin biosynthesis.</text>
</comment>
<evidence type="ECO:0000313" key="9">
    <source>
        <dbReference type="Proteomes" id="UP000047420"/>
    </source>
</evidence>
<evidence type="ECO:0000256" key="4">
    <source>
        <dbReference type="ARBA" id="ARBA00017871"/>
    </source>
</evidence>
<dbReference type="RefSeq" id="WP_033848118.1">
    <property type="nucleotide sequence ID" value="NZ_CBLI010000125.1"/>
</dbReference>
<dbReference type="Gene3D" id="1.10.405.40">
    <property type="match status" value="1"/>
</dbReference>
<evidence type="ECO:0000256" key="1">
    <source>
        <dbReference type="ARBA" id="ARBA00004814"/>
    </source>
</evidence>
<dbReference type="EC" id="1.13.12.3" evidence="3"/>
<dbReference type="SUPFAM" id="SSF54373">
    <property type="entry name" value="FAD-linked reductases, C-terminal domain"/>
    <property type="match status" value="1"/>
</dbReference>
<dbReference type="Gene3D" id="3.90.660.10">
    <property type="match status" value="1"/>
</dbReference>
<keyword evidence="5" id="KW-0073">Auxin biosynthesis</keyword>
<dbReference type="InterPro" id="IPR036188">
    <property type="entry name" value="FAD/NAD-bd_sf"/>
</dbReference>
<reference evidence="8 9" key="1">
    <citation type="submission" date="2015-03" db="EMBL/GenBank/DDBJ databases">
        <authorList>
            <consortium name="Pathogen Informatics"/>
            <person name="Murphy D."/>
        </authorList>
    </citation>
    <scope>NUCLEOTIDE SEQUENCE [LARGE SCALE GENOMIC DNA]</scope>
    <source>
        <strain evidence="8 9">WP-931201</strain>
    </source>
</reference>
<comment type="similarity">
    <text evidence="2">Belongs to the tryptophan 2-monooxygenase family.</text>
</comment>
<evidence type="ECO:0000256" key="5">
    <source>
        <dbReference type="ARBA" id="ARBA00023070"/>
    </source>
</evidence>
<dbReference type="Gene3D" id="3.50.50.60">
    <property type="entry name" value="FAD/NAD(P)-binding domain"/>
    <property type="match status" value="1"/>
</dbReference>
<keyword evidence="9" id="KW-1185">Reference proteome</keyword>
<comment type="catalytic activity">
    <reaction evidence="6">
        <text>L-tryptophan + O2 = indole-3-acetamide + CO2 + H2O</text>
        <dbReference type="Rhea" id="RHEA:16165"/>
        <dbReference type="ChEBI" id="CHEBI:15377"/>
        <dbReference type="ChEBI" id="CHEBI:15379"/>
        <dbReference type="ChEBI" id="CHEBI:16031"/>
        <dbReference type="ChEBI" id="CHEBI:16526"/>
        <dbReference type="ChEBI" id="CHEBI:57912"/>
        <dbReference type="EC" id="1.13.12.3"/>
    </reaction>
</comment>
<dbReference type="InterPro" id="IPR050281">
    <property type="entry name" value="Flavin_monoamine_oxidase"/>
</dbReference>
<proteinExistence type="inferred from homology"/>
<protein>
    <recommendedName>
        <fullName evidence="4">Tryptophan 2-monooxygenase</fullName>
        <ecNumber evidence="3">1.13.12.3</ecNumber>
    </recommendedName>
</protein>
<name>A0ABM9TF32_9GAMM</name>
<evidence type="ECO:0000313" key="8">
    <source>
        <dbReference type="EMBL" id="CRG50562.1"/>
    </source>
</evidence>
<gene>
    <name evidence="8" type="ORF">ERS008478_02150</name>
</gene>
<evidence type="ECO:0000256" key="6">
    <source>
        <dbReference type="ARBA" id="ARBA00047321"/>
    </source>
</evidence>
<organism evidence="8 9">
    <name type="scientific">Yersinia wautersii</name>
    <dbReference type="NCBI Taxonomy" id="1341643"/>
    <lineage>
        <taxon>Bacteria</taxon>
        <taxon>Pseudomonadati</taxon>
        <taxon>Pseudomonadota</taxon>
        <taxon>Gammaproteobacteria</taxon>
        <taxon>Enterobacterales</taxon>
        <taxon>Yersiniaceae</taxon>
        <taxon>Yersinia</taxon>
    </lineage>
</organism>
<dbReference type="Pfam" id="PF01593">
    <property type="entry name" value="Amino_oxidase"/>
    <property type="match status" value="1"/>
</dbReference>
<dbReference type="SUPFAM" id="SSF51905">
    <property type="entry name" value="FAD/NAD(P)-binding domain"/>
    <property type="match status" value="1"/>
</dbReference>